<dbReference type="Pfam" id="PF00172">
    <property type="entry name" value="Zn_clus"/>
    <property type="match status" value="1"/>
</dbReference>
<feature type="region of interest" description="Disordered" evidence="6">
    <location>
        <begin position="69"/>
        <end position="92"/>
    </location>
</feature>
<dbReference type="SUPFAM" id="SSF57701">
    <property type="entry name" value="Zn2/Cys6 DNA-binding domain"/>
    <property type="match status" value="1"/>
</dbReference>
<dbReference type="Gene3D" id="4.10.240.10">
    <property type="entry name" value="Zn(2)-C6 fungal-type DNA-binding domain"/>
    <property type="match status" value="1"/>
</dbReference>
<dbReference type="PANTHER" id="PTHR47424">
    <property type="entry name" value="REGULATORY PROTEIN GAL4"/>
    <property type="match status" value="1"/>
</dbReference>
<dbReference type="AlphaFoldDB" id="A0AAJ0FHW1"/>
<accession>A0AAJ0FHW1</accession>
<keyword evidence="4" id="KW-0804">Transcription</keyword>
<protein>
    <submittedName>
        <fullName evidence="8">Transcription factor</fullName>
    </submittedName>
</protein>
<feature type="compositionally biased region" description="Low complexity" evidence="6">
    <location>
        <begin position="597"/>
        <end position="612"/>
    </location>
</feature>
<dbReference type="InterPro" id="IPR001138">
    <property type="entry name" value="Zn2Cys6_DnaBD"/>
</dbReference>
<keyword evidence="3" id="KW-0238">DNA-binding</keyword>
<dbReference type="CDD" id="cd00067">
    <property type="entry name" value="GAL4"/>
    <property type="match status" value="1"/>
</dbReference>
<organism evidence="8 9">
    <name type="scientific">Phialemonium atrogriseum</name>
    <dbReference type="NCBI Taxonomy" id="1093897"/>
    <lineage>
        <taxon>Eukaryota</taxon>
        <taxon>Fungi</taxon>
        <taxon>Dikarya</taxon>
        <taxon>Ascomycota</taxon>
        <taxon>Pezizomycotina</taxon>
        <taxon>Sordariomycetes</taxon>
        <taxon>Sordariomycetidae</taxon>
        <taxon>Cephalothecales</taxon>
        <taxon>Cephalothecaceae</taxon>
        <taxon>Phialemonium</taxon>
    </lineage>
</organism>
<evidence type="ECO:0000256" key="4">
    <source>
        <dbReference type="ARBA" id="ARBA00023163"/>
    </source>
</evidence>
<keyword evidence="9" id="KW-1185">Reference proteome</keyword>
<reference evidence="8" key="1">
    <citation type="submission" date="2023-06" db="EMBL/GenBank/DDBJ databases">
        <title>Genome-scale phylogeny and comparative genomics of the fungal order Sordariales.</title>
        <authorList>
            <consortium name="Lawrence Berkeley National Laboratory"/>
            <person name="Hensen N."/>
            <person name="Bonometti L."/>
            <person name="Westerberg I."/>
            <person name="Brannstrom I.O."/>
            <person name="Guillou S."/>
            <person name="Cros-Aarteil S."/>
            <person name="Calhoun S."/>
            <person name="Haridas S."/>
            <person name="Kuo A."/>
            <person name="Mondo S."/>
            <person name="Pangilinan J."/>
            <person name="Riley R."/>
            <person name="Labutti K."/>
            <person name="Andreopoulos B."/>
            <person name="Lipzen A."/>
            <person name="Chen C."/>
            <person name="Yanf M."/>
            <person name="Daum C."/>
            <person name="Ng V."/>
            <person name="Clum A."/>
            <person name="Steindorff A."/>
            <person name="Ohm R."/>
            <person name="Martin F."/>
            <person name="Silar P."/>
            <person name="Natvig D."/>
            <person name="Lalanne C."/>
            <person name="Gautier V."/>
            <person name="Ament-Velasquez S.L."/>
            <person name="Kruys A."/>
            <person name="Hutchinson M.I."/>
            <person name="Powell A.J."/>
            <person name="Barry K."/>
            <person name="Miller A.N."/>
            <person name="Grigoriev I.V."/>
            <person name="Debuchy R."/>
            <person name="Gladieux P."/>
            <person name="Thoren M.H."/>
            <person name="Johannesson H."/>
        </authorList>
    </citation>
    <scope>NUCLEOTIDE SEQUENCE</scope>
    <source>
        <strain evidence="8">8032-3</strain>
    </source>
</reference>
<dbReference type="SMART" id="SM00066">
    <property type="entry name" value="GAL4"/>
    <property type="match status" value="1"/>
</dbReference>
<dbReference type="GO" id="GO:0000978">
    <property type="term" value="F:RNA polymerase II cis-regulatory region sequence-specific DNA binding"/>
    <property type="evidence" value="ECO:0007669"/>
    <property type="project" value="TreeGrafter"/>
</dbReference>
<dbReference type="GO" id="GO:0000981">
    <property type="term" value="F:DNA-binding transcription factor activity, RNA polymerase II-specific"/>
    <property type="evidence" value="ECO:0007669"/>
    <property type="project" value="InterPro"/>
</dbReference>
<evidence type="ECO:0000259" key="7">
    <source>
        <dbReference type="PROSITE" id="PS50048"/>
    </source>
</evidence>
<evidence type="ECO:0000313" key="9">
    <source>
        <dbReference type="Proteomes" id="UP001244011"/>
    </source>
</evidence>
<evidence type="ECO:0000256" key="3">
    <source>
        <dbReference type="ARBA" id="ARBA00023125"/>
    </source>
</evidence>
<evidence type="ECO:0000256" key="1">
    <source>
        <dbReference type="ARBA" id="ARBA00022723"/>
    </source>
</evidence>
<dbReference type="PROSITE" id="PS00463">
    <property type="entry name" value="ZN2_CY6_FUNGAL_1"/>
    <property type="match status" value="1"/>
</dbReference>
<dbReference type="InterPro" id="IPR007219">
    <property type="entry name" value="XnlR_reg_dom"/>
</dbReference>
<dbReference type="PANTHER" id="PTHR47424:SF3">
    <property type="entry name" value="REGULATORY PROTEIN GAL4"/>
    <property type="match status" value="1"/>
</dbReference>
<gene>
    <name evidence="8" type="ORF">QBC33DRAFT_460949</name>
</gene>
<sequence>MEVSPIMKQRLPSGKACTSCRKRKNRCDGSRPRCSTCQSRGIPCDYPVVPADRFTVEELKALMRAKLARATSDIRDQPSSASSPSGSQEPDGYFGESSTFAFVSKVSTSATTHDAVPGHRDKRRRLSSTRSVHTASLDAGLTPGEGGECYDLPQKQIADGLVDAYFARVHRLYPFVHEPSFRLEYERMWTLDPRVLADSRPIWFGLLNLVFAHGCEFCDSVRKRESVSMASRFVNNARRIVFAHVFTEGSLELVQALLLMCHYLQSTLELNECWSLVGLMIRTSISLGLHFNPPSSESLTSVQWEMRKRIWWGCYIIDRTLSMKFGRPPSIQGANTFDIDAPLNVDDQYISQDSVVPRQPEGRPSLTTFFTQTIKLADVIERVLLDLYQPSQNKRAGDKSPRQGTVHSYIIGHSVLLDGELLSWWNAVPPHLKNEPEVPDGPDFKLQRNVLFIRFLNLRLLIHRQSFLIFSKREIDDPFQRAVAIASCQTCITAARETIRVIHSQYRRRLLNSLWYNLHYVFTAMGVLLSLQTMEKAKLEAFSETCHDDTLELGMEFLRAASATSTLAARYVAMLRRIRTGPTDALTATTVATAATTTPAAGQGQGQGTPHHGTIDGISASPYPADGGIWLPRPADDFQIFGDSGLMDFNDLLFGTGLPRDLLSADWSAFGLLPE</sequence>
<dbReference type="EMBL" id="MU839035">
    <property type="protein sequence ID" value="KAK1762614.1"/>
    <property type="molecule type" value="Genomic_DNA"/>
</dbReference>
<keyword evidence="5" id="KW-0539">Nucleus</keyword>
<dbReference type="Pfam" id="PF04082">
    <property type="entry name" value="Fungal_trans"/>
    <property type="match status" value="1"/>
</dbReference>
<dbReference type="InterPro" id="IPR051127">
    <property type="entry name" value="Fungal_SecMet_Regulators"/>
</dbReference>
<keyword evidence="1" id="KW-0479">Metal-binding</keyword>
<dbReference type="SMART" id="SM00906">
    <property type="entry name" value="Fungal_trans"/>
    <property type="match status" value="1"/>
</dbReference>
<comment type="caution">
    <text evidence="8">The sequence shown here is derived from an EMBL/GenBank/DDBJ whole genome shotgun (WGS) entry which is preliminary data.</text>
</comment>
<dbReference type="GeneID" id="85308201"/>
<feature type="domain" description="Zn(2)-C6 fungal-type" evidence="7">
    <location>
        <begin position="16"/>
        <end position="46"/>
    </location>
</feature>
<dbReference type="RefSeq" id="XP_060278827.1">
    <property type="nucleotide sequence ID" value="XM_060425014.1"/>
</dbReference>
<dbReference type="GO" id="GO:0000435">
    <property type="term" value="P:positive regulation of transcription from RNA polymerase II promoter by galactose"/>
    <property type="evidence" value="ECO:0007669"/>
    <property type="project" value="TreeGrafter"/>
</dbReference>
<dbReference type="Proteomes" id="UP001244011">
    <property type="component" value="Unassembled WGS sequence"/>
</dbReference>
<evidence type="ECO:0000256" key="2">
    <source>
        <dbReference type="ARBA" id="ARBA00023015"/>
    </source>
</evidence>
<dbReference type="CDD" id="cd12148">
    <property type="entry name" value="fungal_TF_MHR"/>
    <property type="match status" value="1"/>
</dbReference>
<evidence type="ECO:0000313" key="8">
    <source>
        <dbReference type="EMBL" id="KAK1762614.1"/>
    </source>
</evidence>
<name>A0AAJ0FHW1_9PEZI</name>
<evidence type="ECO:0000256" key="6">
    <source>
        <dbReference type="SAM" id="MobiDB-lite"/>
    </source>
</evidence>
<feature type="region of interest" description="Disordered" evidence="6">
    <location>
        <begin position="597"/>
        <end position="618"/>
    </location>
</feature>
<dbReference type="GO" id="GO:0008270">
    <property type="term" value="F:zinc ion binding"/>
    <property type="evidence" value="ECO:0007669"/>
    <property type="project" value="InterPro"/>
</dbReference>
<dbReference type="PROSITE" id="PS50048">
    <property type="entry name" value="ZN2_CY6_FUNGAL_2"/>
    <property type="match status" value="1"/>
</dbReference>
<evidence type="ECO:0000256" key="5">
    <source>
        <dbReference type="ARBA" id="ARBA00023242"/>
    </source>
</evidence>
<feature type="compositionally biased region" description="Low complexity" evidence="6">
    <location>
        <begin position="78"/>
        <end position="87"/>
    </location>
</feature>
<dbReference type="GO" id="GO:0006351">
    <property type="term" value="P:DNA-templated transcription"/>
    <property type="evidence" value="ECO:0007669"/>
    <property type="project" value="InterPro"/>
</dbReference>
<feature type="region of interest" description="Disordered" evidence="6">
    <location>
        <begin position="111"/>
        <end position="138"/>
    </location>
</feature>
<dbReference type="GO" id="GO:0005634">
    <property type="term" value="C:nucleus"/>
    <property type="evidence" value="ECO:0007669"/>
    <property type="project" value="TreeGrafter"/>
</dbReference>
<dbReference type="InterPro" id="IPR036864">
    <property type="entry name" value="Zn2-C6_fun-type_DNA-bd_sf"/>
</dbReference>
<keyword evidence="2" id="KW-0805">Transcription regulation</keyword>
<proteinExistence type="predicted"/>